<proteinExistence type="predicted"/>
<reference evidence="3 4" key="1">
    <citation type="journal article" date="2016" name="Nat. Commun.">
        <title>Thousands of microbial genomes shed light on interconnected biogeochemical processes in an aquifer system.</title>
        <authorList>
            <person name="Anantharaman K."/>
            <person name="Brown C.T."/>
            <person name="Hug L.A."/>
            <person name="Sharon I."/>
            <person name="Castelle C.J."/>
            <person name="Probst A.J."/>
            <person name="Thomas B.C."/>
            <person name="Singh A."/>
            <person name="Wilkins M.J."/>
            <person name="Karaoz U."/>
            <person name="Brodie E.L."/>
            <person name="Williams K.H."/>
            <person name="Hubbard S.S."/>
            <person name="Banfield J.F."/>
        </authorList>
    </citation>
    <scope>NUCLEOTIDE SEQUENCE [LARGE SCALE GENOMIC DNA]</scope>
</reference>
<comment type="caution">
    <text evidence="3">The sequence shown here is derived from an EMBL/GenBank/DDBJ whole genome shotgun (WGS) entry which is preliminary data.</text>
</comment>
<dbReference type="AlphaFoldDB" id="A0A1G1XBF9"/>
<dbReference type="Gene3D" id="3.40.50.2000">
    <property type="entry name" value="Glycogen Phosphorylase B"/>
    <property type="match status" value="2"/>
</dbReference>
<evidence type="ECO:0000313" key="4">
    <source>
        <dbReference type="Proteomes" id="UP000177941"/>
    </source>
</evidence>
<dbReference type="Pfam" id="PF00534">
    <property type="entry name" value="Glycos_transf_1"/>
    <property type="match status" value="1"/>
</dbReference>
<evidence type="ECO:0000259" key="2">
    <source>
        <dbReference type="Pfam" id="PF13439"/>
    </source>
</evidence>
<dbReference type="InterPro" id="IPR050194">
    <property type="entry name" value="Glycosyltransferase_grp1"/>
</dbReference>
<evidence type="ECO:0000313" key="3">
    <source>
        <dbReference type="EMBL" id="OGY37304.1"/>
    </source>
</evidence>
<evidence type="ECO:0008006" key="5">
    <source>
        <dbReference type="Google" id="ProtNLM"/>
    </source>
</evidence>
<dbReference type="PANTHER" id="PTHR45947">
    <property type="entry name" value="SULFOQUINOVOSYL TRANSFERASE SQD2"/>
    <property type="match status" value="1"/>
</dbReference>
<dbReference type="GO" id="GO:0016757">
    <property type="term" value="F:glycosyltransferase activity"/>
    <property type="evidence" value="ECO:0007669"/>
    <property type="project" value="InterPro"/>
</dbReference>
<evidence type="ECO:0000259" key="1">
    <source>
        <dbReference type="Pfam" id="PF00534"/>
    </source>
</evidence>
<protein>
    <recommendedName>
        <fullName evidence="5">Glycosyltransferase subfamily 4-like N-terminal domain-containing protein</fullName>
    </recommendedName>
</protein>
<feature type="domain" description="Glycosyl transferase family 1" evidence="1">
    <location>
        <begin position="207"/>
        <end position="363"/>
    </location>
</feature>
<sequence>MGRKINILVCSPYYPPHVGGLENHAEEFAIQATQHGHSVTIWTANIPMQASCDEVQHGVRVIRYDAAELLGGFPIPAIWTMSFWRQYKEIKKMHHDLVISRTRFFLSSVLARAFAIRNHLPHIHIEHGSDYVHLHSSVATACAYLYDKTFGVYVLKHSDAVVANSQATKIFVQEFTNGAVVPTVIYRGVDKEHILSQAPNILAKDAAQGKVILCYLGRLIDGKGVHHLLDALQSKQIRENIVCWIIGDGPQRKALEDLATKYNFTDRITFFGNKDRNEAIGLLKASDIVINPSYTEGLPTSLIEAALCRKAIIATRVGGTSEIIKDGTSGILIPSHDTDALRLSLEKLIASKELRESYGDAAYIKCSTMFSWDTAIGLYESLFETVIAK</sequence>
<dbReference type="InterPro" id="IPR001296">
    <property type="entry name" value="Glyco_trans_1"/>
</dbReference>
<accession>A0A1G1XBF9</accession>
<gene>
    <name evidence="3" type="ORF">A3E36_02140</name>
</gene>
<dbReference type="InterPro" id="IPR028098">
    <property type="entry name" value="Glyco_trans_4-like_N"/>
</dbReference>
<dbReference type="PANTHER" id="PTHR45947:SF3">
    <property type="entry name" value="SULFOQUINOVOSYL TRANSFERASE SQD2"/>
    <property type="match status" value="1"/>
</dbReference>
<dbReference type="CDD" id="cd03801">
    <property type="entry name" value="GT4_PimA-like"/>
    <property type="match status" value="1"/>
</dbReference>
<dbReference type="Pfam" id="PF13439">
    <property type="entry name" value="Glyco_transf_4"/>
    <property type="match status" value="1"/>
</dbReference>
<dbReference type="EMBL" id="MHHS01000013">
    <property type="protein sequence ID" value="OGY37304.1"/>
    <property type="molecule type" value="Genomic_DNA"/>
</dbReference>
<organism evidence="3 4">
    <name type="scientific">Candidatus Andersenbacteria bacterium RIFCSPHIGHO2_12_FULL_45_11b</name>
    <dbReference type="NCBI Taxonomy" id="1797282"/>
    <lineage>
        <taxon>Bacteria</taxon>
        <taxon>Candidatus Anderseniibacteriota</taxon>
    </lineage>
</organism>
<dbReference type="Proteomes" id="UP000177941">
    <property type="component" value="Unassembled WGS sequence"/>
</dbReference>
<feature type="domain" description="Glycosyltransferase subfamily 4-like N-terminal" evidence="2">
    <location>
        <begin position="18"/>
        <end position="192"/>
    </location>
</feature>
<name>A0A1G1XBF9_9BACT</name>
<dbReference type="SUPFAM" id="SSF53756">
    <property type="entry name" value="UDP-Glycosyltransferase/glycogen phosphorylase"/>
    <property type="match status" value="1"/>
</dbReference>